<reference evidence="2 3" key="1">
    <citation type="submission" date="2016-10" db="EMBL/GenBank/DDBJ databases">
        <authorList>
            <person name="de Groot N.N."/>
        </authorList>
    </citation>
    <scope>NUCLEOTIDE SEQUENCE [LARGE SCALE GENOMIC DNA]</scope>
    <source>
        <strain evidence="2 3">DSM 19182</strain>
    </source>
</reference>
<dbReference type="OrthoDB" id="2166678at2"/>
<dbReference type="EMBL" id="FOBL01000008">
    <property type="protein sequence ID" value="SEL71679.1"/>
    <property type="molecule type" value="Genomic_DNA"/>
</dbReference>
<protein>
    <recommendedName>
        <fullName evidence="4">Prepilin-type N-terminal cleavage/methylation domain-containing protein</fullName>
    </recommendedName>
</protein>
<name>A0A1H7SH49_9LACT</name>
<evidence type="ECO:0008006" key="4">
    <source>
        <dbReference type="Google" id="ProtNLM"/>
    </source>
</evidence>
<dbReference type="Proteomes" id="UP000198548">
    <property type="component" value="Unassembled WGS sequence"/>
</dbReference>
<keyword evidence="1" id="KW-0812">Transmembrane</keyword>
<sequence length="107" mass="12447">MSLNEKDSGFIMLESLVSISILAFFIGIVFPFAMELLVIREQTKTDVELNRFLYESALFYDKDDLKSRQFLSGDVKAHSFETDSSIHIYIEEDRVREIDFIAAEWNP</sequence>
<evidence type="ECO:0000313" key="3">
    <source>
        <dbReference type="Proteomes" id="UP000198548"/>
    </source>
</evidence>
<keyword evidence="1" id="KW-0472">Membrane</keyword>
<evidence type="ECO:0000313" key="2">
    <source>
        <dbReference type="EMBL" id="SEL71679.1"/>
    </source>
</evidence>
<evidence type="ECO:0000256" key="1">
    <source>
        <dbReference type="SAM" id="Phobius"/>
    </source>
</evidence>
<proteinExistence type="predicted"/>
<dbReference type="STRING" id="426703.SAMN04488100_10835"/>
<accession>A0A1H7SH49</accession>
<organism evidence="2 3">
    <name type="scientific">Alkalibacterium putridalgicola</name>
    <dbReference type="NCBI Taxonomy" id="426703"/>
    <lineage>
        <taxon>Bacteria</taxon>
        <taxon>Bacillati</taxon>
        <taxon>Bacillota</taxon>
        <taxon>Bacilli</taxon>
        <taxon>Lactobacillales</taxon>
        <taxon>Carnobacteriaceae</taxon>
        <taxon>Alkalibacterium</taxon>
    </lineage>
</organism>
<feature type="transmembrane region" description="Helical" evidence="1">
    <location>
        <begin position="12"/>
        <end position="34"/>
    </location>
</feature>
<gene>
    <name evidence="2" type="ORF">SAMN04488100_10835</name>
</gene>
<dbReference type="AlphaFoldDB" id="A0A1H7SH49"/>
<dbReference type="RefSeq" id="WP_091487408.1">
    <property type="nucleotide sequence ID" value="NZ_BJUX01000006.1"/>
</dbReference>
<keyword evidence="1" id="KW-1133">Transmembrane helix</keyword>